<dbReference type="Proteomes" id="UP000324738">
    <property type="component" value="Unassembled WGS sequence"/>
</dbReference>
<keyword evidence="4" id="KW-0788">Thiol protease</keyword>
<name>A0A5B0DZQ7_9HYPH</name>
<dbReference type="InterPro" id="IPR000064">
    <property type="entry name" value="NLP_P60_dom"/>
</dbReference>
<dbReference type="PROSITE" id="PS51935">
    <property type="entry name" value="NLPC_P60"/>
    <property type="match status" value="1"/>
</dbReference>
<evidence type="ECO:0000313" key="7">
    <source>
        <dbReference type="Proteomes" id="UP000324738"/>
    </source>
</evidence>
<dbReference type="PANTHER" id="PTHR47053">
    <property type="entry name" value="MUREIN DD-ENDOPEPTIDASE MEPH-RELATED"/>
    <property type="match status" value="1"/>
</dbReference>
<reference evidence="6 7" key="1">
    <citation type="submission" date="2019-08" db="EMBL/GenBank/DDBJ databases">
        <title>Aureimonas fodiniaquatilis sp. nov., isolated from a coal mine wastewater.</title>
        <authorList>
            <person name="Kim W."/>
        </authorList>
    </citation>
    <scope>NUCLEOTIDE SEQUENCE [LARGE SCALE GENOMIC DNA]</scope>
    <source>
        <strain evidence="6 7">CAU 1482</strain>
    </source>
</reference>
<accession>A0A5B0DZQ7</accession>
<proteinExistence type="inferred from homology"/>
<comment type="caution">
    <text evidence="6">The sequence shown here is derived from an EMBL/GenBank/DDBJ whole genome shotgun (WGS) entry which is preliminary data.</text>
</comment>
<dbReference type="SUPFAM" id="SSF82057">
    <property type="entry name" value="Prokaryotic SH3-related domain"/>
    <property type="match status" value="1"/>
</dbReference>
<dbReference type="InterPro" id="IPR041382">
    <property type="entry name" value="SH3_16"/>
</dbReference>
<dbReference type="InterPro" id="IPR038765">
    <property type="entry name" value="Papain-like_cys_pep_sf"/>
</dbReference>
<evidence type="ECO:0000313" key="6">
    <source>
        <dbReference type="EMBL" id="KAA0972033.1"/>
    </source>
</evidence>
<dbReference type="PANTHER" id="PTHR47053:SF1">
    <property type="entry name" value="MUREIN DD-ENDOPEPTIDASE MEPH-RELATED"/>
    <property type="match status" value="1"/>
</dbReference>
<dbReference type="Gene3D" id="2.30.30.40">
    <property type="entry name" value="SH3 Domains"/>
    <property type="match status" value="1"/>
</dbReference>
<dbReference type="RefSeq" id="WP_149297364.1">
    <property type="nucleotide sequence ID" value="NZ_VTWH01000001.1"/>
</dbReference>
<sequence>MLDKRRNAFRPDLADAALRGQVTAADFVEAQAAQLVAPLAPLRRDPEANASLETEALLGERVSVFEQRPDGWCWVQLLRDGYVGWMEAQHINFGTCAMTHEIHAPRTLVFPVADIKQPPVTALPMGAQFAVADEAEDKNARYFLIEHLGWVVQQHGQPLVDHAADYASVAQSLMGAPYLWGGKSALGLDCSGLVQLSTAMAGYRLPRDADMQEKEAGSLLSDAQTLCRGDLVFWKGHVGIMLNAETLLHANVHHMAVAAEPLANAVARAESRGSFITCRRRLG</sequence>
<dbReference type="GO" id="GO:0008234">
    <property type="term" value="F:cysteine-type peptidase activity"/>
    <property type="evidence" value="ECO:0007669"/>
    <property type="project" value="UniProtKB-KW"/>
</dbReference>
<evidence type="ECO:0000256" key="3">
    <source>
        <dbReference type="ARBA" id="ARBA00022801"/>
    </source>
</evidence>
<keyword evidence="7" id="KW-1185">Reference proteome</keyword>
<dbReference type="Gene3D" id="3.90.1720.10">
    <property type="entry name" value="endopeptidase domain like (from Nostoc punctiforme)"/>
    <property type="match status" value="1"/>
</dbReference>
<dbReference type="Pfam" id="PF18348">
    <property type="entry name" value="SH3_16"/>
    <property type="match status" value="1"/>
</dbReference>
<gene>
    <name evidence="6" type="ORF">FPY71_02635</name>
</gene>
<comment type="similarity">
    <text evidence="1">Belongs to the peptidase C40 family.</text>
</comment>
<protein>
    <submittedName>
        <fullName evidence="6">NlpC/P60 family protein</fullName>
    </submittedName>
</protein>
<evidence type="ECO:0000259" key="5">
    <source>
        <dbReference type="PROSITE" id="PS51935"/>
    </source>
</evidence>
<dbReference type="EMBL" id="VTWH01000001">
    <property type="protein sequence ID" value="KAA0972033.1"/>
    <property type="molecule type" value="Genomic_DNA"/>
</dbReference>
<dbReference type="SUPFAM" id="SSF54001">
    <property type="entry name" value="Cysteine proteinases"/>
    <property type="match status" value="1"/>
</dbReference>
<dbReference type="AlphaFoldDB" id="A0A5B0DZQ7"/>
<feature type="domain" description="NlpC/P60" evidence="5">
    <location>
        <begin position="160"/>
        <end position="282"/>
    </location>
</feature>
<evidence type="ECO:0000256" key="4">
    <source>
        <dbReference type="ARBA" id="ARBA00022807"/>
    </source>
</evidence>
<keyword evidence="2" id="KW-0645">Protease</keyword>
<organism evidence="6 7">
    <name type="scientific">Aureimonas fodinaquatilis</name>
    <dbReference type="NCBI Taxonomy" id="2565783"/>
    <lineage>
        <taxon>Bacteria</taxon>
        <taxon>Pseudomonadati</taxon>
        <taxon>Pseudomonadota</taxon>
        <taxon>Alphaproteobacteria</taxon>
        <taxon>Hyphomicrobiales</taxon>
        <taxon>Aurantimonadaceae</taxon>
        <taxon>Aureimonas</taxon>
    </lineage>
</organism>
<dbReference type="OrthoDB" id="9813368at2"/>
<dbReference type="GO" id="GO:0006508">
    <property type="term" value="P:proteolysis"/>
    <property type="evidence" value="ECO:0007669"/>
    <property type="project" value="UniProtKB-KW"/>
</dbReference>
<dbReference type="InterPro" id="IPR051202">
    <property type="entry name" value="Peptidase_C40"/>
</dbReference>
<dbReference type="Pfam" id="PF00877">
    <property type="entry name" value="NLPC_P60"/>
    <property type="match status" value="1"/>
</dbReference>
<keyword evidence="3" id="KW-0378">Hydrolase</keyword>
<evidence type="ECO:0000256" key="2">
    <source>
        <dbReference type="ARBA" id="ARBA00022670"/>
    </source>
</evidence>
<evidence type="ECO:0000256" key="1">
    <source>
        <dbReference type="ARBA" id="ARBA00007074"/>
    </source>
</evidence>